<protein>
    <submittedName>
        <fullName evidence="2">Protein-L-isoaspartate O-methyltransferase</fullName>
    </submittedName>
</protein>
<evidence type="ECO:0000313" key="3">
    <source>
        <dbReference type="Proteomes" id="UP001597365"/>
    </source>
</evidence>
<evidence type="ECO:0000256" key="1">
    <source>
        <dbReference type="SAM" id="MobiDB-lite"/>
    </source>
</evidence>
<name>A0ABW4PLW4_9ACTN</name>
<comment type="caution">
    <text evidence="2">The sequence shown here is derived from an EMBL/GenBank/DDBJ whole genome shotgun (WGS) entry which is preliminary data.</text>
</comment>
<proteinExistence type="predicted"/>
<accession>A0ABW4PLW4</accession>
<feature type="region of interest" description="Disordered" evidence="1">
    <location>
        <begin position="1"/>
        <end position="21"/>
    </location>
</feature>
<dbReference type="SUPFAM" id="SSF53335">
    <property type="entry name" value="S-adenosyl-L-methionine-dependent methyltransferases"/>
    <property type="match status" value="1"/>
</dbReference>
<dbReference type="Proteomes" id="UP001597365">
    <property type="component" value="Unassembled WGS sequence"/>
</dbReference>
<dbReference type="EMBL" id="JBHUFU010000009">
    <property type="protein sequence ID" value="MFD1831242.1"/>
    <property type="molecule type" value="Genomic_DNA"/>
</dbReference>
<keyword evidence="3" id="KW-1185">Reference proteome</keyword>
<reference evidence="3" key="1">
    <citation type="journal article" date="2019" name="Int. J. Syst. Evol. Microbiol.">
        <title>The Global Catalogue of Microorganisms (GCM) 10K type strain sequencing project: providing services to taxonomists for standard genome sequencing and annotation.</title>
        <authorList>
            <consortium name="The Broad Institute Genomics Platform"/>
            <consortium name="The Broad Institute Genome Sequencing Center for Infectious Disease"/>
            <person name="Wu L."/>
            <person name="Ma J."/>
        </authorList>
    </citation>
    <scope>NUCLEOTIDE SEQUENCE [LARGE SCALE GENOMIC DNA]</scope>
    <source>
        <strain evidence="3">CGMCC 4.7455</strain>
    </source>
</reference>
<dbReference type="InterPro" id="IPR029063">
    <property type="entry name" value="SAM-dependent_MTases_sf"/>
</dbReference>
<feature type="compositionally biased region" description="Polar residues" evidence="1">
    <location>
        <begin position="1"/>
        <end position="11"/>
    </location>
</feature>
<evidence type="ECO:0000313" key="2">
    <source>
        <dbReference type="EMBL" id="MFD1831242.1"/>
    </source>
</evidence>
<gene>
    <name evidence="2" type="ORF">ACFSJS_16465</name>
</gene>
<dbReference type="Gene3D" id="3.40.50.150">
    <property type="entry name" value="Vaccinia Virus protein VP39"/>
    <property type="match status" value="1"/>
</dbReference>
<feature type="region of interest" description="Disordered" evidence="1">
    <location>
        <begin position="53"/>
        <end position="112"/>
    </location>
</feature>
<organism evidence="2 3">
    <name type="scientific">Streptomyces desertarenae</name>
    <dbReference type="NCBI Taxonomy" id="2666184"/>
    <lineage>
        <taxon>Bacteria</taxon>
        <taxon>Bacillati</taxon>
        <taxon>Actinomycetota</taxon>
        <taxon>Actinomycetes</taxon>
        <taxon>Kitasatosporales</taxon>
        <taxon>Streptomycetaceae</taxon>
        <taxon>Streptomyces</taxon>
    </lineage>
</organism>
<dbReference type="RefSeq" id="WP_380900973.1">
    <property type="nucleotide sequence ID" value="NZ_JBHUFU010000009.1"/>
</dbReference>
<dbReference type="Pfam" id="PF01135">
    <property type="entry name" value="PCMT"/>
    <property type="match status" value="1"/>
</dbReference>
<sequence>MPTGRWTTPSTRAGDGAAGWSGGAPYDRVIATYAVEEVPWAWVEQTRPGGRIVAPGDASAMSPSLSPLTGGRRRGGCRGWGCSCPPPAPIRGRRSTASATGSPSGRGGPSPAHWRLWWVRRAGICCSRCGCCCPRRAPPPKPARQAR</sequence>